<dbReference type="CDD" id="cd08958">
    <property type="entry name" value="FR_SDR_e"/>
    <property type="match status" value="1"/>
</dbReference>
<evidence type="ECO:0000313" key="5">
    <source>
        <dbReference type="EMBL" id="TYI14225.1"/>
    </source>
</evidence>
<accession>A0A5D2PFX2</accession>
<gene>
    <name evidence="5" type="ORF">ES332_A08G109000v1</name>
</gene>
<dbReference type="Gene3D" id="3.40.50.720">
    <property type="entry name" value="NAD(P)-binding Rossmann-like Domain"/>
    <property type="match status" value="1"/>
</dbReference>
<evidence type="ECO:0000256" key="1">
    <source>
        <dbReference type="ARBA" id="ARBA00022857"/>
    </source>
</evidence>
<evidence type="ECO:0000256" key="2">
    <source>
        <dbReference type="ARBA" id="ARBA00023002"/>
    </source>
</evidence>
<dbReference type="GO" id="GO:0006694">
    <property type="term" value="P:steroid biosynthetic process"/>
    <property type="evidence" value="ECO:0007669"/>
    <property type="project" value="InterPro"/>
</dbReference>
<organism evidence="5 6">
    <name type="scientific">Gossypium tomentosum</name>
    <name type="common">Hawaiian cotton</name>
    <name type="synonym">Gossypium sandvicense</name>
    <dbReference type="NCBI Taxonomy" id="34277"/>
    <lineage>
        <taxon>Eukaryota</taxon>
        <taxon>Viridiplantae</taxon>
        <taxon>Streptophyta</taxon>
        <taxon>Embryophyta</taxon>
        <taxon>Tracheophyta</taxon>
        <taxon>Spermatophyta</taxon>
        <taxon>Magnoliopsida</taxon>
        <taxon>eudicotyledons</taxon>
        <taxon>Gunneridae</taxon>
        <taxon>Pentapetalae</taxon>
        <taxon>rosids</taxon>
        <taxon>malvids</taxon>
        <taxon>Malvales</taxon>
        <taxon>Malvaceae</taxon>
        <taxon>Malvoideae</taxon>
        <taxon>Gossypium</taxon>
    </lineage>
</organism>
<evidence type="ECO:0000256" key="3">
    <source>
        <dbReference type="RuleBase" id="RU004475"/>
    </source>
</evidence>
<dbReference type="Proteomes" id="UP000322667">
    <property type="component" value="Chromosome A08"/>
</dbReference>
<dbReference type="PANTHER" id="PTHR10366">
    <property type="entry name" value="NAD DEPENDENT EPIMERASE/DEHYDRATASE"/>
    <property type="match status" value="1"/>
</dbReference>
<evidence type="ECO:0000259" key="4">
    <source>
        <dbReference type="Pfam" id="PF01073"/>
    </source>
</evidence>
<sequence>MDHEKPAACVLDASTYVGFWILKGLLNRGYTVHAAIQMKGSETDIVKKIKEMERVEERLSVFSVDILDYHSILVALKGCSALFCCLDCPDGYDDLIVDLEVRGAINVVEACAQTDSMQKIVFTSSLTAAIWRENICSQTDVDERFWSDQDFCRKMKLWYALAKTLSEQAAWALAMDRMLNMVSVNAGLVVGPAVAQQNPCSTMSYLKGAAEMFENGVLAVVDVKFLADVHIRAFEDSSTIGRYFCFNQIVHTEEEAVKLVETLSPLLSSQPKYECQGSEAYAERLRTKKLNKLVEDFTTHVVSSNHDVCMVEIYSCQRCVNGRKDSWNKSGEGSVVVYGMIN</sequence>
<dbReference type="GO" id="GO:0016616">
    <property type="term" value="F:oxidoreductase activity, acting on the CH-OH group of donors, NAD or NADP as acceptor"/>
    <property type="evidence" value="ECO:0007669"/>
    <property type="project" value="InterPro"/>
</dbReference>
<name>A0A5D2PFX2_GOSTO</name>
<protein>
    <recommendedName>
        <fullName evidence="4">3-beta hydroxysteroid dehydrogenase/isomerase domain-containing protein</fullName>
    </recommendedName>
</protein>
<dbReference type="InterPro" id="IPR036291">
    <property type="entry name" value="NAD(P)-bd_dom_sf"/>
</dbReference>
<dbReference type="SUPFAM" id="SSF51735">
    <property type="entry name" value="NAD(P)-binding Rossmann-fold domains"/>
    <property type="match status" value="1"/>
</dbReference>
<dbReference type="Pfam" id="PF01073">
    <property type="entry name" value="3Beta_HSD"/>
    <property type="match status" value="1"/>
</dbReference>
<feature type="domain" description="3-beta hydroxysteroid dehydrogenase/isomerase" evidence="4">
    <location>
        <begin position="10"/>
        <end position="169"/>
    </location>
</feature>
<dbReference type="FunFam" id="3.40.50.720:FF:000534">
    <property type="entry name" value="mRNA, clone: RTFL01-28-L12"/>
    <property type="match status" value="1"/>
</dbReference>
<dbReference type="AlphaFoldDB" id="A0A5D2PFX2"/>
<reference evidence="5 6" key="1">
    <citation type="submission" date="2019-07" db="EMBL/GenBank/DDBJ databases">
        <title>WGS assembly of Gossypium tomentosum.</title>
        <authorList>
            <person name="Chen Z.J."/>
            <person name="Sreedasyam A."/>
            <person name="Ando A."/>
            <person name="Song Q."/>
            <person name="De L."/>
            <person name="Hulse-Kemp A."/>
            <person name="Ding M."/>
            <person name="Ye W."/>
            <person name="Kirkbride R."/>
            <person name="Jenkins J."/>
            <person name="Plott C."/>
            <person name="Lovell J."/>
            <person name="Lin Y.-M."/>
            <person name="Vaughn R."/>
            <person name="Liu B."/>
            <person name="Li W."/>
            <person name="Simpson S."/>
            <person name="Scheffler B."/>
            <person name="Saski C."/>
            <person name="Grover C."/>
            <person name="Hu G."/>
            <person name="Conover J."/>
            <person name="Carlson J."/>
            <person name="Shu S."/>
            <person name="Boston L."/>
            <person name="Williams M."/>
            <person name="Peterson D."/>
            <person name="Mcgee K."/>
            <person name="Jones D."/>
            <person name="Wendel J."/>
            <person name="Stelly D."/>
            <person name="Grimwood J."/>
            <person name="Schmutz J."/>
        </authorList>
    </citation>
    <scope>NUCLEOTIDE SEQUENCE [LARGE SCALE GENOMIC DNA]</scope>
    <source>
        <strain evidence="5">7179.01</strain>
    </source>
</reference>
<keyword evidence="2 3" id="KW-0560">Oxidoreductase</keyword>
<evidence type="ECO:0000313" key="6">
    <source>
        <dbReference type="Proteomes" id="UP000322667"/>
    </source>
</evidence>
<dbReference type="EMBL" id="CM017617">
    <property type="protein sequence ID" value="TYI14225.1"/>
    <property type="molecule type" value="Genomic_DNA"/>
</dbReference>
<keyword evidence="6" id="KW-1185">Reference proteome</keyword>
<dbReference type="InterPro" id="IPR002225">
    <property type="entry name" value="3Beta_OHSteriod_DH/Estase"/>
</dbReference>
<comment type="similarity">
    <text evidence="3">Belongs to the 3-beta-HSD family.</text>
</comment>
<dbReference type="PANTHER" id="PTHR10366:SF390">
    <property type="entry name" value="CINNAMOYL-COA REDUCTASE-LIKE PROTEIN"/>
    <property type="match status" value="1"/>
</dbReference>
<dbReference type="InterPro" id="IPR050425">
    <property type="entry name" value="NAD(P)_dehydrat-like"/>
</dbReference>
<keyword evidence="1" id="KW-0521">NADP</keyword>
<proteinExistence type="inferred from homology"/>